<dbReference type="Proteomes" id="UP000663203">
    <property type="component" value="Chromosome"/>
</dbReference>
<dbReference type="Pfam" id="PF00106">
    <property type="entry name" value="adh_short"/>
    <property type="match status" value="1"/>
</dbReference>
<dbReference type="PANTHER" id="PTHR43431">
    <property type="entry name" value="OXIDOREDUCTASE, SHORT CHAIN DEHYDROGENASE/REDUCTASE FAMILY (AFU_ORTHOLOGUE AFUA_5G14000)"/>
    <property type="match status" value="1"/>
</dbReference>
<dbReference type="GeneID" id="63189131"/>
<dbReference type="KEGG" id="hakz:J0X25_17460"/>
<dbReference type="InterPro" id="IPR036291">
    <property type="entry name" value="NAD(P)-bd_dom_sf"/>
</dbReference>
<dbReference type="AlphaFoldDB" id="A0A8A2VFG6"/>
<dbReference type="InterPro" id="IPR002347">
    <property type="entry name" value="SDR_fam"/>
</dbReference>
<proteinExistence type="predicted"/>
<sequence>MTHTAVIAGVGPGLGASLARKFVAEDCKVGLFARSADFLEDLADDLGDDAVAVPTDITDPEQVEAGFREVRDEFGPVDVLVNHASGGAWRGLRDISPDEFERVWRTAAYGALLCSQAAVDDMLAGDGGTIIFTGATSAVRGRDGAIGFSAAKFAVRGMAESMARELGPDGIHVAHVVIDGGIRPPEAGESGSNRDEADLLESDAIADTYWHLVTQDRSAWTLELDLRPHVEEF</sequence>
<organism evidence="1 2">
    <name type="scientific">Haloterrigena alkaliphila</name>
    <dbReference type="NCBI Taxonomy" id="2816475"/>
    <lineage>
        <taxon>Archaea</taxon>
        <taxon>Methanobacteriati</taxon>
        <taxon>Methanobacteriota</taxon>
        <taxon>Stenosarchaea group</taxon>
        <taxon>Halobacteria</taxon>
        <taxon>Halobacteriales</taxon>
        <taxon>Natrialbaceae</taxon>
        <taxon>Haloterrigena</taxon>
    </lineage>
</organism>
<keyword evidence="2" id="KW-1185">Reference proteome</keyword>
<protein>
    <submittedName>
        <fullName evidence="1">SDR family NAD(P)-dependent oxidoreductase</fullName>
    </submittedName>
</protein>
<accession>A0A8A2VFG6</accession>
<name>A0A8A2VFG6_9EURY</name>
<gene>
    <name evidence="1" type="ORF">J0X25_17460</name>
</gene>
<reference evidence="1 2" key="1">
    <citation type="submission" date="2021-03" db="EMBL/GenBank/DDBJ databases">
        <title>Haloterrigena longa sp. nov. and Haloterrigena limicola sp. nov., extremely halophilic archaea isolated from a salt lake.</title>
        <authorList>
            <person name="Henglin C."/>
        </authorList>
    </citation>
    <scope>NUCLEOTIDE SEQUENCE [LARGE SCALE GENOMIC DNA]</scope>
    <source>
        <strain evidence="1 2">KZCA68</strain>
    </source>
</reference>
<dbReference type="PRINTS" id="PR00081">
    <property type="entry name" value="GDHRDH"/>
</dbReference>
<dbReference type="PANTHER" id="PTHR43431:SF7">
    <property type="entry name" value="OXIDOREDUCTASE, SHORT CHAIN DEHYDROGENASE_REDUCTASE FAMILY (AFU_ORTHOLOGUE AFUA_5G14000)"/>
    <property type="match status" value="1"/>
</dbReference>
<dbReference type="EMBL" id="CP071462">
    <property type="protein sequence ID" value="QSW99144.1"/>
    <property type="molecule type" value="Genomic_DNA"/>
</dbReference>
<evidence type="ECO:0000313" key="2">
    <source>
        <dbReference type="Proteomes" id="UP000663203"/>
    </source>
</evidence>
<dbReference type="Gene3D" id="3.40.50.720">
    <property type="entry name" value="NAD(P)-binding Rossmann-like Domain"/>
    <property type="match status" value="1"/>
</dbReference>
<dbReference type="SUPFAM" id="SSF51735">
    <property type="entry name" value="NAD(P)-binding Rossmann-fold domains"/>
    <property type="match status" value="1"/>
</dbReference>
<dbReference type="RefSeq" id="WP_207288752.1">
    <property type="nucleotide sequence ID" value="NZ_CP071462.1"/>
</dbReference>
<evidence type="ECO:0000313" key="1">
    <source>
        <dbReference type="EMBL" id="QSW99144.1"/>
    </source>
</evidence>